<comment type="caution">
    <text evidence="3">The sequence shown here is derived from an EMBL/GenBank/DDBJ whole genome shotgun (WGS) entry which is preliminary data.</text>
</comment>
<dbReference type="Proteomes" id="UP000614601">
    <property type="component" value="Unassembled WGS sequence"/>
</dbReference>
<dbReference type="AlphaFoldDB" id="A0A811L6D4"/>
<dbReference type="Gene3D" id="1.25.40.800">
    <property type="match status" value="1"/>
</dbReference>
<sequence>MVLQGVPHVVNFALGTLTKGNVEEKADMLRQVMPDSSPETRSWFVSLIVGRITNADIRSIEVLCHLIHHMNSDLLWEQVVEETVLQARQIINGLVNPPSGGPQKALRNLGGFLGLLTIGADRPILLDTLDLKRSLIDAIGESDDKMARVLPFLVHSLKASARSTIFHPACSWLAPIFHLLEQLQNEPELKMVFNLEIQSLFTELRENSGPSLVDDIDKLPSRATPIEQDCPPRLPLPTAAQAFTNAFGFQSNMYNMHASDSQMSSALCQYYPQDLAPDLYDMPYSPTESMGSQFNTNFFNPAFMQGPPKRNMFNKLHHTHSAPSLDQLGMRDSPQGVVNFNCNPSYGMPSTQRTVNIPFSKDQKYLWDVIQRLNFNCTQLFKVIPKTKEYVIEAIQPLINDAEKTVSQILSRLSDSVKQSALTILYRDMVLVEDPVVLTMAFQSTFRVLLYAMYEPRSAIEVLRDRYTEAIRKAMEKTSEQVGQKVEAMRTIFDHASQEFIIANKFVIVELISQTIDQFAFDMAQMEYEKMMYERSITLRTNAPRPEMARFIGHPHSMHVLNASLPPKLRRHVLLEAKEHVILDNFESMAKQLQSHLYTLFTFKPPKEETKTELPAVLPKVSREDFQLKASLESTLPDCISGSPVITPTEKKMTLESRAVGSQLLSQSTSQAQAERVFFDESIEKLFKDWCIALKNGLYENSRAHSTVITQLYELGVTQDESKISRFVYVGMQICLEAANLLEKQDSKDRIAASRQIHSYVTAFLAMIDCVAELEQEKNEKRLHFVQTVGGAMVKLITENFAEDVVASVGYLQRSVYYYALRSLSISQLRSGTMCAVPFVEFLCRAYEKLNPVNLPAFTESYILLIVQPTFLSTLFDPELVSKQTASSLFMLLHSPVLTVLKDLMESGVSNVKPEVLSLYSANSQIIKLLYTYYPQVLQDFHFTYVEMLPRLCLHLRNYVLDAAVESNRSSYDPKRTFADYCKTPQMNTNPLVHADLANVISEELKTAVDDYLQHRSSIESLCNLCTFLKQPSDVNRTTQYNLTLINSLVLYLGVNAIDELKKTKQQVTVFSSQNTAEANVFRYLMVSLCSEGLFRLFTSMTDQLRNASTHTAFFASLVLHMFQTAHSDTIREIITRILLERLLASRPHPFGVKVVMAELLTNQEYKFFELQFVHSSPIVERIVVSLSKYLGIELNAEVINDTFKFFPLKKKEDKPIMMTRIPESISNEEAQRQRTAAMR</sequence>
<proteinExistence type="predicted"/>
<dbReference type="OrthoDB" id="1933107at2759"/>
<dbReference type="PANTHER" id="PTHR13162">
    <property type="entry name" value="CCR4-NOT TRANSCRIPTION COMPLEX"/>
    <property type="match status" value="1"/>
</dbReference>
<dbReference type="EMBL" id="CAJFCW020000005">
    <property type="protein sequence ID" value="CAG9118426.1"/>
    <property type="molecule type" value="Genomic_DNA"/>
</dbReference>
<dbReference type="Proteomes" id="UP000783686">
    <property type="component" value="Unassembled WGS sequence"/>
</dbReference>
<evidence type="ECO:0008006" key="5">
    <source>
        <dbReference type="Google" id="ProtNLM"/>
    </source>
</evidence>
<dbReference type="GO" id="GO:0030015">
    <property type="term" value="C:CCR4-NOT core complex"/>
    <property type="evidence" value="ECO:0007669"/>
    <property type="project" value="InterPro"/>
</dbReference>
<evidence type="ECO:0000313" key="3">
    <source>
        <dbReference type="EMBL" id="CAD5223667.1"/>
    </source>
</evidence>
<dbReference type="InterPro" id="IPR032191">
    <property type="entry name" value="CNOT1_CAF1_bind"/>
</dbReference>
<evidence type="ECO:0000259" key="1">
    <source>
        <dbReference type="Pfam" id="PF04054"/>
    </source>
</evidence>
<keyword evidence="4" id="KW-1185">Reference proteome</keyword>
<dbReference type="Pfam" id="PF16415">
    <property type="entry name" value="CNOT1_CAF1_bind"/>
    <property type="match status" value="1"/>
</dbReference>
<organism evidence="3 4">
    <name type="scientific">Bursaphelenchus okinawaensis</name>
    <dbReference type="NCBI Taxonomy" id="465554"/>
    <lineage>
        <taxon>Eukaryota</taxon>
        <taxon>Metazoa</taxon>
        <taxon>Ecdysozoa</taxon>
        <taxon>Nematoda</taxon>
        <taxon>Chromadorea</taxon>
        <taxon>Rhabditida</taxon>
        <taxon>Tylenchina</taxon>
        <taxon>Tylenchomorpha</taxon>
        <taxon>Aphelenchoidea</taxon>
        <taxon>Aphelenchoididae</taxon>
        <taxon>Bursaphelenchus</taxon>
    </lineage>
</organism>
<name>A0A811L6D4_9BILA</name>
<dbReference type="Pfam" id="PF04054">
    <property type="entry name" value="Not1"/>
    <property type="match status" value="1"/>
</dbReference>
<dbReference type="GO" id="GO:0000288">
    <property type="term" value="P:nuclear-transcribed mRNA catabolic process, deadenylation-dependent decay"/>
    <property type="evidence" value="ECO:0007669"/>
    <property type="project" value="TreeGrafter"/>
</dbReference>
<gene>
    <name evidence="3" type="ORF">BOKJ2_LOCUS10437</name>
</gene>
<evidence type="ECO:0000313" key="4">
    <source>
        <dbReference type="Proteomes" id="UP000614601"/>
    </source>
</evidence>
<dbReference type="Gene3D" id="1.25.40.180">
    <property type="match status" value="1"/>
</dbReference>
<dbReference type="PANTHER" id="PTHR13162:SF8">
    <property type="entry name" value="CCR4-NOT TRANSCRIPTION COMPLEX SUBUNIT 1"/>
    <property type="match status" value="1"/>
</dbReference>
<reference evidence="3" key="1">
    <citation type="submission" date="2020-09" db="EMBL/GenBank/DDBJ databases">
        <authorList>
            <person name="Kikuchi T."/>
        </authorList>
    </citation>
    <scope>NUCLEOTIDE SEQUENCE</scope>
    <source>
        <strain evidence="3">SH1</strain>
    </source>
</reference>
<dbReference type="Gene3D" id="1.25.40.790">
    <property type="match status" value="1"/>
</dbReference>
<accession>A0A811L6D4</accession>
<evidence type="ECO:0000259" key="2">
    <source>
        <dbReference type="Pfam" id="PF16415"/>
    </source>
</evidence>
<dbReference type="GO" id="GO:0000932">
    <property type="term" value="C:P-body"/>
    <property type="evidence" value="ECO:0007669"/>
    <property type="project" value="TreeGrafter"/>
</dbReference>
<dbReference type="GO" id="GO:0017148">
    <property type="term" value="P:negative regulation of translation"/>
    <property type="evidence" value="ECO:0007669"/>
    <property type="project" value="InterPro"/>
</dbReference>
<dbReference type="GO" id="GO:0060090">
    <property type="term" value="F:molecular adaptor activity"/>
    <property type="evidence" value="ECO:0007669"/>
    <property type="project" value="TreeGrafter"/>
</dbReference>
<feature type="domain" description="CCR4-Not complex component Not1 C-terminal" evidence="1">
    <location>
        <begin position="837"/>
        <end position="1187"/>
    </location>
</feature>
<dbReference type="EMBL" id="CAJFDH010000005">
    <property type="protein sequence ID" value="CAD5223667.1"/>
    <property type="molecule type" value="Genomic_DNA"/>
</dbReference>
<feature type="domain" description="CCR4-NOT transcription complex subunit 1 CAF1-binding" evidence="2">
    <location>
        <begin position="9"/>
        <end position="205"/>
    </location>
</feature>
<protein>
    <recommendedName>
        <fullName evidence="5">Not1 domain-containing protein</fullName>
    </recommendedName>
</protein>
<dbReference type="InterPro" id="IPR040398">
    <property type="entry name" value="Not1"/>
</dbReference>
<dbReference type="InterPro" id="IPR007196">
    <property type="entry name" value="CCR4-Not_Not1_C"/>
</dbReference>